<feature type="domain" description="DNA-binding protein Rv2175c wHTH" evidence="2">
    <location>
        <begin position="16"/>
        <end position="61"/>
    </location>
</feature>
<dbReference type="InterPro" id="IPR041098">
    <property type="entry name" value="Rv2175c_C"/>
</dbReference>
<evidence type="ECO:0000313" key="4">
    <source>
        <dbReference type="Proteomes" id="UP000035763"/>
    </source>
</evidence>
<dbReference type="AlphaFoldDB" id="W6JW40"/>
<dbReference type="EMBL" id="CAJA01000172">
    <property type="protein sequence ID" value="CCH73297.1"/>
    <property type="molecule type" value="Genomic_DNA"/>
</dbReference>
<dbReference type="Pfam" id="PF18367">
    <property type="entry name" value="Rv2175c_C"/>
    <property type="match status" value="1"/>
</dbReference>
<dbReference type="STRING" id="1193182.BN11_2530008"/>
<evidence type="ECO:0000259" key="2">
    <source>
        <dbReference type="Pfam" id="PF21531"/>
    </source>
</evidence>
<reference evidence="3 4" key="1">
    <citation type="journal article" date="2013" name="ISME J.">
        <title>A metabolic model for members of the genus Tetrasphaera involved in enhanced biological phosphorus removal.</title>
        <authorList>
            <person name="Kristiansen R."/>
            <person name="Nguyen H.T.T."/>
            <person name="Saunders A.M."/>
            <person name="Nielsen J.L."/>
            <person name="Wimmer R."/>
            <person name="Le V.Q."/>
            <person name="McIlroy S.J."/>
            <person name="Petrovski S."/>
            <person name="Seviour R.J."/>
            <person name="Calteau A."/>
            <person name="Nielsen K.L."/>
            <person name="Nielsen P.H."/>
        </authorList>
    </citation>
    <scope>NUCLEOTIDE SEQUENCE [LARGE SCALE GENOMIC DNA]</scope>
    <source>
        <strain evidence="3 4">Ben110</strain>
    </source>
</reference>
<dbReference type="GO" id="GO:0003677">
    <property type="term" value="F:DNA binding"/>
    <property type="evidence" value="ECO:0007669"/>
    <property type="project" value="InterPro"/>
</dbReference>
<dbReference type="Pfam" id="PF21531">
    <property type="entry name" value="Rv2175c_wHTH"/>
    <property type="match status" value="1"/>
</dbReference>
<proteinExistence type="predicted"/>
<dbReference type="RefSeq" id="WP_327152870.1">
    <property type="nucleotide sequence ID" value="NZ_HG764815.1"/>
</dbReference>
<evidence type="ECO:0000259" key="1">
    <source>
        <dbReference type="Pfam" id="PF18367"/>
    </source>
</evidence>
<name>W6JW40_9MICO</name>
<keyword evidence="4" id="KW-1185">Reference proteome</keyword>
<dbReference type="Proteomes" id="UP000035763">
    <property type="component" value="Unassembled WGS sequence"/>
</dbReference>
<accession>W6JW40</accession>
<organism evidence="3 4">
    <name type="scientific">Nostocoides australiense Ben110</name>
    <dbReference type="NCBI Taxonomy" id="1193182"/>
    <lineage>
        <taxon>Bacteria</taxon>
        <taxon>Bacillati</taxon>
        <taxon>Actinomycetota</taxon>
        <taxon>Actinomycetes</taxon>
        <taxon>Micrococcales</taxon>
        <taxon>Intrasporangiaceae</taxon>
        <taxon>Nostocoides</taxon>
    </lineage>
</organism>
<dbReference type="InterPro" id="IPR048576">
    <property type="entry name" value="Rv2175c_wHTH"/>
</dbReference>
<comment type="caution">
    <text evidence="3">The sequence shown here is derived from an EMBL/GenBank/DDBJ whole genome shotgun (WGS) entry which is preliminary data.</text>
</comment>
<protein>
    <submittedName>
        <fullName evidence="3">Putative transcriptional regulatory protein</fullName>
    </submittedName>
</protein>
<evidence type="ECO:0000313" key="3">
    <source>
        <dbReference type="EMBL" id="CCH73297.1"/>
    </source>
</evidence>
<gene>
    <name evidence="3" type="ORF">BN11_2530008</name>
</gene>
<feature type="domain" description="Rv2175c C-terminal" evidence="1">
    <location>
        <begin position="69"/>
        <end position="121"/>
    </location>
</feature>
<sequence>MIWQAGAVELDDLVGEWLTLPDLAARLGTSPNGVRRLLQERELVGLPRGTPKVLSVPAAFLDGAAPLPALKGTVTVLGDNGFSDAEIIEWLFTADPTLPGGGTHAVDAMRAGFKTEVRRRAMEEM</sequence>